<gene>
    <name evidence="6" type="ORF">DDZ13_09870</name>
</gene>
<dbReference type="SUPFAM" id="SSF51182">
    <property type="entry name" value="RmlC-like cupins"/>
    <property type="match status" value="1"/>
</dbReference>
<keyword evidence="7" id="KW-1185">Reference proteome</keyword>
<dbReference type="GO" id="GO:0005975">
    <property type="term" value="P:carbohydrate metabolic process"/>
    <property type="evidence" value="ECO:0007669"/>
    <property type="project" value="InterPro"/>
</dbReference>
<dbReference type="PIRSF" id="PIRSF036894">
    <property type="entry name" value="PMI_Firm_short"/>
    <property type="match status" value="1"/>
</dbReference>
<feature type="binding site" evidence="3">
    <location>
        <position position="96"/>
    </location>
    <ligand>
        <name>Zn(2+)</name>
        <dbReference type="ChEBI" id="CHEBI:29105"/>
    </ligand>
</feature>
<dbReference type="GO" id="GO:0008270">
    <property type="term" value="F:zinc ion binding"/>
    <property type="evidence" value="ECO:0007669"/>
    <property type="project" value="InterPro"/>
</dbReference>
<keyword evidence="2 3" id="KW-0862">Zinc</keyword>
<sequence length="310" mass="33921">MKIVVFKPIYQERVWGGRNLEHKLGRELPDDKVVGESWEIVDRPEAQSTTGEGQTLRNLIENNPESIMGKGWSPDRPFPILVKWLDCQEKLSLQVHPPKAIAADLGGEPKTENWYIADAEPRATLMAGLKRGVTKAAFEQALKKNALEPLLHSISVTTGESIFIPSGRLHAIGGGNLILEIQQNSDTTYRVYDWGRVGLDGKPRQLHVEESLQSTDFEDFEPETLKPTGQSQVLAECDVFKLRKEVLTTGETLSFPGVSPTILSILGGSLTGSDGSILQRGDNALLPAAGNFTFNAAGETELLVTSDFSS</sequence>
<feature type="domain" description="Phosphomannose isomerase type I catalytic" evidence="5">
    <location>
        <begin position="7"/>
        <end position="106"/>
    </location>
</feature>
<evidence type="ECO:0000313" key="6">
    <source>
        <dbReference type="EMBL" id="PXA03936.1"/>
    </source>
</evidence>
<dbReference type="GO" id="GO:0004476">
    <property type="term" value="F:mannose-6-phosphate isomerase activity"/>
    <property type="evidence" value="ECO:0007669"/>
    <property type="project" value="InterPro"/>
</dbReference>
<feature type="active site" evidence="4">
    <location>
        <position position="190"/>
    </location>
</feature>
<dbReference type="InterPro" id="IPR014710">
    <property type="entry name" value="RmlC-like_jellyroll"/>
</dbReference>
<comment type="cofactor">
    <cofactor evidence="3">
        <name>Zn(2+)</name>
        <dbReference type="ChEBI" id="CHEBI:29105"/>
    </cofactor>
    <text evidence="3">Binds 1 zinc ion per subunit.</text>
</comment>
<dbReference type="AlphaFoldDB" id="A0A317ZEX2"/>
<dbReference type="EMBL" id="QHJQ01000006">
    <property type="protein sequence ID" value="PXA03936.1"/>
    <property type="molecule type" value="Genomic_DNA"/>
</dbReference>
<keyword evidence="6" id="KW-0413">Isomerase</keyword>
<organism evidence="6 7">
    <name type="scientific">Coraliomargarita sinensis</name>
    <dbReference type="NCBI Taxonomy" id="2174842"/>
    <lineage>
        <taxon>Bacteria</taxon>
        <taxon>Pseudomonadati</taxon>
        <taxon>Verrucomicrobiota</taxon>
        <taxon>Opitutia</taxon>
        <taxon>Puniceicoccales</taxon>
        <taxon>Coraliomargaritaceae</taxon>
        <taxon>Coraliomargarita</taxon>
    </lineage>
</organism>
<dbReference type="InterPro" id="IPR014628">
    <property type="entry name" value="Man6P_isomerase_Firm_short"/>
</dbReference>
<dbReference type="PANTHER" id="PTHR42742:SF3">
    <property type="entry name" value="FRUCTOKINASE"/>
    <property type="match status" value="1"/>
</dbReference>
<name>A0A317ZEX2_9BACT</name>
<evidence type="ECO:0000259" key="5">
    <source>
        <dbReference type="Pfam" id="PF20511"/>
    </source>
</evidence>
<dbReference type="CDD" id="cd07010">
    <property type="entry name" value="cupin_PMI_type_I_N_bac"/>
    <property type="match status" value="1"/>
</dbReference>
<dbReference type="Pfam" id="PF20511">
    <property type="entry name" value="PMI_typeI_cat"/>
    <property type="match status" value="1"/>
</dbReference>
<keyword evidence="1 3" id="KW-0479">Metal-binding</keyword>
<evidence type="ECO:0000313" key="7">
    <source>
        <dbReference type="Proteomes" id="UP000247099"/>
    </source>
</evidence>
<evidence type="ECO:0000256" key="3">
    <source>
        <dbReference type="PIRSR" id="PIRSR036894-1"/>
    </source>
</evidence>
<evidence type="ECO:0000256" key="2">
    <source>
        <dbReference type="ARBA" id="ARBA00022833"/>
    </source>
</evidence>
<dbReference type="Proteomes" id="UP000247099">
    <property type="component" value="Unassembled WGS sequence"/>
</dbReference>
<dbReference type="InParanoid" id="A0A317ZEX2"/>
<dbReference type="OrthoDB" id="9808275at2"/>
<evidence type="ECO:0000256" key="4">
    <source>
        <dbReference type="PIRSR" id="PIRSR036894-2"/>
    </source>
</evidence>
<dbReference type="RefSeq" id="WP_110131290.1">
    <property type="nucleotide sequence ID" value="NZ_QHJQ01000006.1"/>
</dbReference>
<feature type="binding site" evidence="3">
    <location>
        <position position="112"/>
    </location>
    <ligand>
        <name>Zn(2+)</name>
        <dbReference type="ChEBI" id="CHEBI:29105"/>
    </ligand>
</feature>
<feature type="binding site" evidence="3">
    <location>
        <position position="170"/>
    </location>
    <ligand>
        <name>Zn(2+)</name>
        <dbReference type="ChEBI" id="CHEBI:29105"/>
    </ligand>
</feature>
<dbReference type="PANTHER" id="PTHR42742">
    <property type="entry name" value="TRANSCRIPTIONAL REPRESSOR MPRA"/>
    <property type="match status" value="1"/>
</dbReference>
<dbReference type="InterPro" id="IPR051804">
    <property type="entry name" value="Carb_Metab_Reg_Kinase/Isom"/>
</dbReference>
<evidence type="ECO:0000256" key="1">
    <source>
        <dbReference type="ARBA" id="ARBA00022723"/>
    </source>
</evidence>
<accession>A0A317ZEX2</accession>
<protein>
    <submittedName>
        <fullName evidence="6">Mannose-6-phosphate isomerase</fullName>
    </submittedName>
</protein>
<dbReference type="InterPro" id="IPR046457">
    <property type="entry name" value="PMI_typeI_cat"/>
</dbReference>
<dbReference type="InterPro" id="IPR011051">
    <property type="entry name" value="RmlC_Cupin_sf"/>
</dbReference>
<comment type="caution">
    <text evidence="6">The sequence shown here is derived from an EMBL/GenBank/DDBJ whole genome shotgun (WGS) entry which is preliminary data.</text>
</comment>
<proteinExistence type="predicted"/>
<reference evidence="6 7" key="1">
    <citation type="submission" date="2018-05" db="EMBL/GenBank/DDBJ databases">
        <title>Coraliomargarita sinensis sp. nov., isolated from a marine solar saltern.</title>
        <authorList>
            <person name="Zhou L.Y."/>
        </authorList>
    </citation>
    <scope>NUCLEOTIDE SEQUENCE [LARGE SCALE GENOMIC DNA]</scope>
    <source>
        <strain evidence="6 7">WN38</strain>
    </source>
</reference>
<dbReference type="Gene3D" id="2.60.120.10">
    <property type="entry name" value="Jelly Rolls"/>
    <property type="match status" value="1"/>
</dbReference>